<dbReference type="InterPro" id="IPR042197">
    <property type="entry name" value="Apaf_helical"/>
</dbReference>
<keyword evidence="8" id="KW-1185">Reference proteome</keyword>
<feature type="domain" description="NB-ARC" evidence="6">
    <location>
        <begin position="90"/>
        <end position="241"/>
    </location>
</feature>
<sequence length="344" mass="39805">MVEFIVLLAVARISDLLVQQSVFLHGVTDEVEHLQAELKRMLCFLKDGRHGSLRRFTSIFSTGSGLSESKLETFLRVCKIMVKSIGEGEGIGSISKTTLAKKVYNHNDVKHHFECYAWAFIPQQCEVRDVLLVIQIKLSSPSMEERKLLDRLKEEELVQKLYDFLRTKRYLVVLDDIGRNEAWDSLKVAFPNGKMGSKILFTTRNKEVALYADPWSFPIEPPFLSDDESWELLCKKAFRRDIVGNHNFPPQFEKLGREMVRKCGGLPLALVVLGRLLATKKSLNEWEAVQRNINVQLNRFQEHKKGVYSVLALSYHELPYYLKPCFLYLGHFPEDWEIQKKQLI</sequence>
<keyword evidence="2" id="KW-0433">Leucine-rich repeat</keyword>
<evidence type="ECO:0000256" key="5">
    <source>
        <dbReference type="SAM" id="SignalP"/>
    </source>
</evidence>
<dbReference type="Proteomes" id="UP000325577">
    <property type="component" value="Linkage Group LG1"/>
</dbReference>
<evidence type="ECO:0000256" key="1">
    <source>
        <dbReference type="ARBA" id="ARBA00008894"/>
    </source>
</evidence>
<dbReference type="InterPro" id="IPR002182">
    <property type="entry name" value="NB-ARC"/>
</dbReference>
<dbReference type="GO" id="GO:0098542">
    <property type="term" value="P:defense response to other organism"/>
    <property type="evidence" value="ECO:0007669"/>
    <property type="project" value="TreeGrafter"/>
</dbReference>
<reference evidence="7 8" key="1">
    <citation type="submission" date="2019-09" db="EMBL/GenBank/DDBJ databases">
        <title>A chromosome-level genome assembly of the Chinese tupelo Nyssa sinensis.</title>
        <authorList>
            <person name="Yang X."/>
            <person name="Kang M."/>
            <person name="Yang Y."/>
            <person name="Xiong H."/>
            <person name="Wang M."/>
            <person name="Zhang Z."/>
            <person name="Wang Z."/>
            <person name="Wu H."/>
            <person name="Ma T."/>
            <person name="Liu J."/>
            <person name="Xi Z."/>
        </authorList>
    </citation>
    <scope>NUCLEOTIDE SEQUENCE [LARGE SCALE GENOMIC DNA]</scope>
    <source>
        <strain evidence="7">J267</strain>
        <tissue evidence="7">Leaf</tissue>
    </source>
</reference>
<organism evidence="7 8">
    <name type="scientific">Nyssa sinensis</name>
    <dbReference type="NCBI Taxonomy" id="561372"/>
    <lineage>
        <taxon>Eukaryota</taxon>
        <taxon>Viridiplantae</taxon>
        <taxon>Streptophyta</taxon>
        <taxon>Embryophyta</taxon>
        <taxon>Tracheophyta</taxon>
        <taxon>Spermatophyta</taxon>
        <taxon>Magnoliopsida</taxon>
        <taxon>eudicotyledons</taxon>
        <taxon>Gunneridae</taxon>
        <taxon>Pentapetalae</taxon>
        <taxon>asterids</taxon>
        <taxon>Cornales</taxon>
        <taxon>Nyssaceae</taxon>
        <taxon>Nyssa</taxon>
    </lineage>
</organism>
<dbReference type="Gene3D" id="3.40.50.300">
    <property type="entry name" value="P-loop containing nucleotide triphosphate hydrolases"/>
    <property type="match status" value="1"/>
</dbReference>
<accession>A0A5J5BZ00</accession>
<evidence type="ECO:0000256" key="2">
    <source>
        <dbReference type="ARBA" id="ARBA00022614"/>
    </source>
</evidence>
<dbReference type="InterPro" id="IPR044974">
    <property type="entry name" value="Disease_R_plants"/>
</dbReference>
<proteinExistence type="inferred from homology"/>
<dbReference type="InterPro" id="IPR027417">
    <property type="entry name" value="P-loop_NTPase"/>
</dbReference>
<dbReference type="PANTHER" id="PTHR23155:SF1185">
    <property type="entry name" value="DISEASE RESISTANCE RPP8-LIKE PROTEIN 3-RELATED"/>
    <property type="match status" value="1"/>
</dbReference>
<dbReference type="Gene3D" id="1.10.8.430">
    <property type="entry name" value="Helical domain of apoptotic protease-activating factors"/>
    <property type="match status" value="1"/>
</dbReference>
<comment type="similarity">
    <text evidence="1">Belongs to the disease resistance NB-LRR family.</text>
</comment>
<dbReference type="InterPro" id="IPR036388">
    <property type="entry name" value="WH-like_DNA-bd_sf"/>
</dbReference>
<evidence type="ECO:0000256" key="3">
    <source>
        <dbReference type="ARBA" id="ARBA00022737"/>
    </source>
</evidence>
<dbReference type="FunFam" id="1.10.8.430:FF:000003">
    <property type="entry name" value="Probable disease resistance protein At5g66910"/>
    <property type="match status" value="1"/>
</dbReference>
<evidence type="ECO:0000313" key="8">
    <source>
        <dbReference type="Proteomes" id="UP000325577"/>
    </source>
</evidence>
<evidence type="ECO:0000313" key="7">
    <source>
        <dbReference type="EMBL" id="KAA8546862.1"/>
    </source>
</evidence>
<dbReference type="Pfam" id="PF00931">
    <property type="entry name" value="NB-ARC"/>
    <property type="match status" value="1"/>
</dbReference>
<feature type="chain" id="PRO_5023822935" description="NB-ARC domain-containing protein" evidence="5">
    <location>
        <begin position="17"/>
        <end position="344"/>
    </location>
</feature>
<dbReference type="PRINTS" id="PR00364">
    <property type="entry name" value="DISEASERSIST"/>
</dbReference>
<keyword evidence="5" id="KW-0732">Signal</keyword>
<keyword evidence="4" id="KW-0611">Plant defense</keyword>
<dbReference type="GO" id="GO:0043531">
    <property type="term" value="F:ADP binding"/>
    <property type="evidence" value="ECO:0007669"/>
    <property type="project" value="InterPro"/>
</dbReference>
<gene>
    <name evidence="7" type="ORF">F0562_003291</name>
</gene>
<dbReference type="Gene3D" id="1.10.10.10">
    <property type="entry name" value="Winged helix-like DNA-binding domain superfamily/Winged helix DNA-binding domain"/>
    <property type="match status" value="1"/>
</dbReference>
<dbReference type="OrthoDB" id="3027644at2759"/>
<feature type="signal peptide" evidence="5">
    <location>
        <begin position="1"/>
        <end position="16"/>
    </location>
</feature>
<evidence type="ECO:0000259" key="6">
    <source>
        <dbReference type="Pfam" id="PF00931"/>
    </source>
</evidence>
<evidence type="ECO:0000256" key="4">
    <source>
        <dbReference type="ARBA" id="ARBA00022821"/>
    </source>
</evidence>
<keyword evidence="3" id="KW-0677">Repeat</keyword>
<dbReference type="EMBL" id="CM018032">
    <property type="protein sequence ID" value="KAA8546862.1"/>
    <property type="molecule type" value="Genomic_DNA"/>
</dbReference>
<name>A0A5J5BZ00_9ASTE</name>
<dbReference type="AlphaFoldDB" id="A0A5J5BZ00"/>
<dbReference type="FunFam" id="3.40.50.300:FF:001091">
    <property type="entry name" value="Probable disease resistance protein At1g61300"/>
    <property type="match status" value="1"/>
</dbReference>
<dbReference type="SUPFAM" id="SSF52540">
    <property type="entry name" value="P-loop containing nucleoside triphosphate hydrolases"/>
    <property type="match status" value="1"/>
</dbReference>
<dbReference type="PANTHER" id="PTHR23155">
    <property type="entry name" value="DISEASE RESISTANCE PROTEIN RP"/>
    <property type="match status" value="1"/>
</dbReference>
<protein>
    <recommendedName>
        <fullName evidence="6">NB-ARC domain-containing protein</fullName>
    </recommendedName>
</protein>